<name>A0ABS3LA76_9ENTE</name>
<keyword evidence="4" id="KW-0808">Transferase</keyword>
<evidence type="ECO:0000313" key="8">
    <source>
        <dbReference type="Proteomes" id="UP000664601"/>
    </source>
</evidence>
<dbReference type="InterPro" id="IPR016152">
    <property type="entry name" value="PTrfase/Anion_transptr"/>
</dbReference>
<dbReference type="PANTHER" id="PTHR47738">
    <property type="entry name" value="PTS SYSTEM FRUCTOSE-LIKE EIIA COMPONENT-RELATED"/>
    <property type="match status" value="1"/>
</dbReference>
<dbReference type="PROSITE" id="PS51094">
    <property type="entry name" value="PTS_EIIA_TYPE_2"/>
    <property type="match status" value="1"/>
</dbReference>
<dbReference type="CDD" id="cd00211">
    <property type="entry name" value="PTS_IIA_fru"/>
    <property type="match status" value="1"/>
</dbReference>
<dbReference type="InterPro" id="IPR002178">
    <property type="entry name" value="PTS_EIIA_type-2_dom"/>
</dbReference>
<feature type="domain" description="PTS EIIA type-2" evidence="6">
    <location>
        <begin position="10"/>
        <end position="155"/>
    </location>
</feature>
<dbReference type="Pfam" id="PF00359">
    <property type="entry name" value="PTS_EIIA_2"/>
    <property type="match status" value="1"/>
</dbReference>
<reference evidence="7 8" key="1">
    <citation type="submission" date="2021-03" db="EMBL/GenBank/DDBJ databases">
        <title>Enterococcal diversity collection.</title>
        <authorList>
            <person name="Gilmore M.S."/>
            <person name="Schwartzman J."/>
            <person name="Van Tyne D."/>
            <person name="Martin M."/>
            <person name="Earl A.M."/>
            <person name="Manson A.L."/>
            <person name="Straub T."/>
            <person name="Salamzade R."/>
            <person name="Saavedra J."/>
            <person name="Lebreton F."/>
            <person name="Prichula J."/>
            <person name="Schaufler K."/>
            <person name="Gaca A."/>
            <person name="Sgardioli B."/>
            <person name="Wagenaar J."/>
            <person name="Strong T."/>
        </authorList>
    </citation>
    <scope>NUCLEOTIDE SEQUENCE [LARGE SCALE GENOMIC DNA]</scope>
    <source>
        <strain evidence="7 8">669A</strain>
    </source>
</reference>
<dbReference type="EMBL" id="JAFREM010000010">
    <property type="protein sequence ID" value="MBO1305641.1"/>
    <property type="molecule type" value="Genomic_DNA"/>
</dbReference>
<keyword evidence="8" id="KW-1185">Reference proteome</keyword>
<evidence type="ECO:0000256" key="2">
    <source>
        <dbReference type="ARBA" id="ARBA00022553"/>
    </source>
</evidence>
<evidence type="ECO:0000256" key="3">
    <source>
        <dbReference type="ARBA" id="ARBA00022597"/>
    </source>
</evidence>
<comment type="caution">
    <text evidence="7">The sequence shown here is derived from an EMBL/GenBank/DDBJ whole genome shotgun (WGS) entry which is preliminary data.</text>
</comment>
<gene>
    <name evidence="7" type="ORF">JZO70_05690</name>
</gene>
<accession>A0ABS3LA76</accession>
<proteinExistence type="predicted"/>
<sequence>MEKIQESNKGVISTDLIYLDSELDNQDAVLQFIVENSEFVGYVEEADELYEAVKRREAEVPTAIGYDIAIPHGKTEAVIHPFIAFLRTKEAFQWTTKTEEMVRLVFLIGVPETSEGKLHLKFISQLSKKLLDDEFRAKLLTETDKNKIFEQLNAISI</sequence>
<dbReference type="PANTHER" id="PTHR47738:SF2">
    <property type="entry name" value="PTS SYSTEM FRUCTOSE-LIKE EIIA COMPONENT"/>
    <property type="match status" value="1"/>
</dbReference>
<keyword evidence="3 7" id="KW-0762">Sugar transport</keyword>
<dbReference type="Proteomes" id="UP000664601">
    <property type="component" value="Unassembled WGS sequence"/>
</dbReference>
<evidence type="ECO:0000259" key="6">
    <source>
        <dbReference type="PROSITE" id="PS51094"/>
    </source>
</evidence>
<dbReference type="InterPro" id="IPR051541">
    <property type="entry name" value="PTS_SugarTrans_NitroReg"/>
</dbReference>
<protein>
    <submittedName>
        <fullName evidence="7">PTS sugar transporter subunit IIA</fullName>
    </submittedName>
</protein>
<keyword evidence="2" id="KW-0597">Phosphoprotein</keyword>
<evidence type="ECO:0000313" key="7">
    <source>
        <dbReference type="EMBL" id="MBO1305641.1"/>
    </source>
</evidence>
<keyword evidence="5" id="KW-0598">Phosphotransferase system</keyword>
<dbReference type="Gene3D" id="3.40.930.10">
    <property type="entry name" value="Mannitol-specific EII, Chain A"/>
    <property type="match status" value="1"/>
</dbReference>
<evidence type="ECO:0000256" key="4">
    <source>
        <dbReference type="ARBA" id="ARBA00022679"/>
    </source>
</evidence>
<keyword evidence="1" id="KW-0813">Transport</keyword>
<dbReference type="RefSeq" id="WP_207672585.1">
    <property type="nucleotide sequence ID" value="NZ_JAFREM010000010.1"/>
</dbReference>
<dbReference type="NCBIfam" id="TIGR00848">
    <property type="entry name" value="fruA"/>
    <property type="match status" value="1"/>
</dbReference>
<organism evidence="7 8">
    <name type="scientific">Candidatus Enterococcus moelleringii</name>
    <dbReference type="NCBI Taxonomy" id="2815325"/>
    <lineage>
        <taxon>Bacteria</taxon>
        <taxon>Bacillati</taxon>
        <taxon>Bacillota</taxon>
        <taxon>Bacilli</taxon>
        <taxon>Lactobacillales</taxon>
        <taxon>Enterococcaceae</taxon>
        <taxon>Enterococcus</taxon>
    </lineage>
</organism>
<evidence type="ECO:0000256" key="5">
    <source>
        <dbReference type="ARBA" id="ARBA00022683"/>
    </source>
</evidence>
<evidence type="ECO:0000256" key="1">
    <source>
        <dbReference type="ARBA" id="ARBA00022448"/>
    </source>
</evidence>
<dbReference type="SUPFAM" id="SSF55804">
    <property type="entry name" value="Phoshotransferase/anion transport protein"/>
    <property type="match status" value="1"/>
</dbReference>
<dbReference type="PROSITE" id="PS00372">
    <property type="entry name" value="PTS_EIIA_TYPE_2_HIS"/>
    <property type="match status" value="1"/>
</dbReference>
<dbReference type="InterPro" id="IPR004715">
    <property type="entry name" value="PTS_IIA_fruc"/>
</dbReference>